<protein>
    <submittedName>
        <fullName evidence="1">Uncharacterized protein</fullName>
    </submittedName>
</protein>
<dbReference type="RefSeq" id="WP_161483837.1">
    <property type="nucleotide sequence ID" value="NZ_WXEW01000012.1"/>
</dbReference>
<evidence type="ECO:0000313" key="1">
    <source>
        <dbReference type="EMBL" id="NAS26859.1"/>
    </source>
</evidence>
<name>A0A7C9K1H4_9ACTN</name>
<accession>A0A7C9K1H4</accession>
<keyword evidence="2" id="KW-1185">Reference proteome</keyword>
<organism evidence="1 2">
    <name type="scientific">Herbidospora solisilvae</name>
    <dbReference type="NCBI Taxonomy" id="2696284"/>
    <lineage>
        <taxon>Bacteria</taxon>
        <taxon>Bacillati</taxon>
        <taxon>Actinomycetota</taxon>
        <taxon>Actinomycetes</taxon>
        <taxon>Streptosporangiales</taxon>
        <taxon>Streptosporangiaceae</taxon>
        <taxon>Herbidospora</taxon>
    </lineage>
</organism>
<evidence type="ECO:0000313" key="2">
    <source>
        <dbReference type="Proteomes" id="UP000479526"/>
    </source>
</evidence>
<reference evidence="1 2" key="1">
    <citation type="submission" date="2020-01" db="EMBL/GenBank/DDBJ databases">
        <title>Herbidospora sp. NEAU-GS84 nov., a novel actinomycete isolated from soil.</title>
        <authorList>
            <person name="Han L."/>
        </authorList>
    </citation>
    <scope>NUCLEOTIDE SEQUENCE [LARGE SCALE GENOMIC DNA]</scope>
    <source>
        <strain evidence="1 2">NEAU-GS84</strain>
    </source>
</reference>
<proteinExistence type="predicted"/>
<dbReference type="AlphaFoldDB" id="A0A7C9K1H4"/>
<dbReference type="EMBL" id="WXEW01000012">
    <property type="protein sequence ID" value="NAS26859.1"/>
    <property type="molecule type" value="Genomic_DNA"/>
</dbReference>
<gene>
    <name evidence="1" type="ORF">GT755_34975</name>
</gene>
<dbReference type="Proteomes" id="UP000479526">
    <property type="component" value="Unassembled WGS sequence"/>
</dbReference>
<comment type="caution">
    <text evidence="1">The sequence shown here is derived from an EMBL/GenBank/DDBJ whole genome shotgun (WGS) entry which is preliminary data.</text>
</comment>
<sequence>MSIRVGEVVADVLTESRRSVAARWRERLVQGSRHAQRHWATRTVYYAACREVAEAGGRVGKEVLDVSGGSTSTLYTVVGPRARHSLAAAYGGELPDCFGRVDALTELARETVVWSFWPYRDSWLQMLESGPGGRMAAAEGLVLAVADFAADHPGLLRATKLEPPVCAVEDLMTVFGRRATAHDVFCLLQNVIIDATRGLHVPAEVVLDGVRPALESRIPVVERAGEPLPALADAVVAVLSARLDPPQRTAAADLLEAAADALRRTVRTEGRERDNGPRAA</sequence>